<reference evidence="2 3" key="1">
    <citation type="submission" date="2007-10" db="EMBL/GenBank/DDBJ databases">
        <authorList>
            <person name="Yayanos A."/>
            <person name="Ferriera S."/>
            <person name="Johnson J."/>
            <person name="Kravitz S."/>
            <person name="Halpern A."/>
            <person name="Remington K."/>
            <person name="Beeson K."/>
            <person name="Tran B."/>
            <person name="Rogers Y.-H."/>
            <person name="Friedman R."/>
            <person name="Venter J.C."/>
        </authorList>
    </citation>
    <scope>NUCLEOTIDE SEQUENCE [LARGE SCALE GENOMIC DNA]</scope>
    <source>
        <strain evidence="2 3">KT99</strain>
    </source>
</reference>
<proteinExistence type="predicted"/>
<keyword evidence="3" id="KW-1185">Reference proteome</keyword>
<comment type="caution">
    <text evidence="2">The sequence shown here is derived from an EMBL/GenBank/DDBJ whole genome shotgun (WGS) entry which is preliminary data.</text>
</comment>
<dbReference type="RefSeq" id="WP_005500314.1">
    <property type="nucleotide sequence ID" value="NZ_ABIC01000023.1"/>
</dbReference>
<protein>
    <submittedName>
        <fullName evidence="2">MSHA biogenesis protein MshK</fullName>
    </submittedName>
</protein>
<gene>
    <name evidence="2" type="ORF">KT99_07698</name>
</gene>
<sequence length="109" mass="11512">MSLLKVSPFIALLMLLATSTQAETLRDPTRPGYGSLIIASVASSHSRDLILNSVIKAGSASHAVINNEIFGIGDRVQGVNITAIEINSVSLSDGRKLTMFQAITESKGN</sequence>
<accession>A9DD04</accession>
<evidence type="ECO:0000256" key="1">
    <source>
        <dbReference type="SAM" id="SignalP"/>
    </source>
</evidence>
<keyword evidence="1" id="KW-0732">Signal</keyword>
<dbReference type="EMBL" id="ABIC01000023">
    <property type="protein sequence ID" value="EDQ00293.1"/>
    <property type="molecule type" value="Genomic_DNA"/>
</dbReference>
<evidence type="ECO:0000313" key="2">
    <source>
        <dbReference type="EMBL" id="EDQ00293.1"/>
    </source>
</evidence>
<evidence type="ECO:0000313" key="3">
    <source>
        <dbReference type="Proteomes" id="UP000005839"/>
    </source>
</evidence>
<feature type="chain" id="PRO_5002737372" evidence="1">
    <location>
        <begin position="23"/>
        <end position="109"/>
    </location>
</feature>
<dbReference type="STRING" id="314608.KT99_07698"/>
<name>A9DD04_9GAMM</name>
<dbReference type="AlphaFoldDB" id="A9DD04"/>
<organism evidence="2 3">
    <name type="scientific">Shewanella benthica KT99</name>
    <dbReference type="NCBI Taxonomy" id="314608"/>
    <lineage>
        <taxon>Bacteria</taxon>
        <taxon>Pseudomonadati</taxon>
        <taxon>Pseudomonadota</taxon>
        <taxon>Gammaproteobacteria</taxon>
        <taxon>Alteromonadales</taxon>
        <taxon>Shewanellaceae</taxon>
        <taxon>Shewanella</taxon>
    </lineage>
</organism>
<dbReference type="Proteomes" id="UP000005839">
    <property type="component" value="Unassembled WGS sequence"/>
</dbReference>
<feature type="signal peptide" evidence="1">
    <location>
        <begin position="1"/>
        <end position="22"/>
    </location>
</feature>